<evidence type="ECO:0000313" key="2">
    <source>
        <dbReference type="EMBL" id="AWB50781.1"/>
    </source>
</evidence>
<evidence type="ECO:0008006" key="4">
    <source>
        <dbReference type="Google" id="ProtNLM"/>
    </source>
</evidence>
<dbReference type="KEGG" id="geh:HYN69_19565"/>
<keyword evidence="3" id="KW-1185">Reference proteome</keyword>
<dbReference type="AlphaFoldDB" id="A0A2S0USI7"/>
<dbReference type="RefSeq" id="WP_108437584.1">
    <property type="nucleotide sequence ID" value="NZ_CP028920.1"/>
</dbReference>
<feature type="compositionally biased region" description="Basic and acidic residues" evidence="1">
    <location>
        <begin position="710"/>
        <end position="727"/>
    </location>
</feature>
<dbReference type="OrthoDB" id="7685378at2"/>
<reference evidence="2 3" key="1">
    <citation type="submission" date="2018-04" db="EMBL/GenBank/DDBJ databases">
        <title>Genome sequencing of Gemmobacter.</title>
        <authorList>
            <person name="Yi H."/>
            <person name="Baek M.-G."/>
        </authorList>
    </citation>
    <scope>NUCLEOTIDE SEQUENCE [LARGE SCALE GENOMIC DNA]</scope>
    <source>
        <strain evidence="2 3">HYN0069</strain>
        <plasmid evidence="3">Plasmid unnamed2</plasmid>
    </source>
</reference>
<name>A0A2S0USI7_9RHOB</name>
<sequence>MENDSNAGLNRPETERRDLERPATERHKEYFSVRLTLSGAAQEFEDSRQAGEAFFRADPAERPSVAHIDGNTARTMARTEIHGANETGETRYFKSLPDSHAPDAEFRAGFLNAMEASLTERLGKVEWGKDGPAVTERMDTGLRDDLEAFARRAPEKAAAIWADHSDAVPPGPTLRAAVQAREEVADREVAASQDTLAERPPIIAAGDWVTTDANVELRPVAVATDRGIHTGYEANLPGGASELTVSERTFPNSREALRYAHDFYEGGEEGLDLAVKRAAEVDRALVEEPDRGPEGLVLEHRPQPEFARPETAIYAGEDAQLVLTLGRDNENTRYLAERLVADPEFRKVVAEHIPDAEATLGTGRFVDGEGSSGFLPDELLAVTSYGRDGGAEVLAKFPDEGPLSEALAKHLTQSPVVAAYVEEERQRSDFASDPARAISAWVAQSTAQIDRLPSDRQDDLRAEMQGIAKEATAAFGLDRAVAEPEAPARSTIYSTAISTNAVTVRGSETELQTESASSLRDELRLRASLVGIDARKLEKRLETGATNAREEEAWVKSDIAEVAKFRGYDLNSTQGRGAAAERLDRFYERAAELIQSARSIEVSRGPDLMVEALGKMAKVHAHQGSVSFRNEDQARDFVEEMKERYGANVLKDIAAGRTEALAKDVPDPAVRAAMAVAVVSAAKEHPSLGLSAHEAEAAERRMVAQAASRPPEHARAYAHDRNQDREF</sequence>
<dbReference type="EMBL" id="CP028920">
    <property type="protein sequence ID" value="AWB50781.1"/>
    <property type="molecule type" value="Genomic_DNA"/>
</dbReference>
<feature type="region of interest" description="Disordered" evidence="1">
    <location>
        <begin position="1"/>
        <end position="29"/>
    </location>
</feature>
<evidence type="ECO:0000256" key="1">
    <source>
        <dbReference type="SAM" id="MobiDB-lite"/>
    </source>
</evidence>
<gene>
    <name evidence="2" type="ORF">HYN69_19565</name>
</gene>
<feature type="compositionally biased region" description="Basic and acidic residues" evidence="1">
    <location>
        <begin position="12"/>
        <end position="29"/>
    </location>
</feature>
<feature type="region of interest" description="Disordered" evidence="1">
    <location>
        <begin position="699"/>
        <end position="727"/>
    </location>
</feature>
<geneLocation type="plasmid" evidence="2">
    <name>unnamed2</name>
</geneLocation>
<protein>
    <recommendedName>
        <fullName evidence="4">Large polyvalent protein-associated domain-containing protein</fullName>
    </recommendedName>
</protein>
<feature type="region of interest" description="Disordered" evidence="1">
    <location>
        <begin position="55"/>
        <end position="95"/>
    </location>
</feature>
<accession>A0A2S0USI7</accession>
<proteinExistence type="predicted"/>
<dbReference type="Proteomes" id="UP000244496">
    <property type="component" value="Plasmid unnamed2"/>
</dbReference>
<evidence type="ECO:0000313" key="3">
    <source>
        <dbReference type="Proteomes" id="UP000244496"/>
    </source>
</evidence>
<feature type="compositionally biased region" description="Basic and acidic residues" evidence="1">
    <location>
        <begin position="77"/>
        <end position="92"/>
    </location>
</feature>
<organism evidence="2 3">
    <name type="scientific">Paragemmobacter aquarius</name>
    <dbReference type="NCBI Taxonomy" id="2169400"/>
    <lineage>
        <taxon>Bacteria</taxon>
        <taxon>Pseudomonadati</taxon>
        <taxon>Pseudomonadota</taxon>
        <taxon>Alphaproteobacteria</taxon>
        <taxon>Rhodobacterales</taxon>
        <taxon>Paracoccaceae</taxon>
        <taxon>Paragemmobacter</taxon>
    </lineage>
</organism>
<keyword evidence="2" id="KW-0614">Plasmid</keyword>